<evidence type="ECO:0000256" key="6">
    <source>
        <dbReference type="ARBA" id="ARBA00023288"/>
    </source>
</evidence>
<dbReference type="PROSITE" id="PS51257">
    <property type="entry name" value="PROKAR_LIPOPROTEIN"/>
    <property type="match status" value="1"/>
</dbReference>
<keyword evidence="6" id="KW-0449">Lipoprotein</keyword>
<keyword evidence="4" id="KW-0472">Membrane</keyword>
<comment type="subcellular location">
    <subcellularLocation>
        <location evidence="1">Membrane</location>
        <topology evidence="1">Lipid-anchor</topology>
    </subcellularLocation>
</comment>
<feature type="signal peptide" evidence="8">
    <location>
        <begin position="1"/>
        <end position="21"/>
    </location>
</feature>
<dbReference type="PANTHER" id="PTHR30429">
    <property type="entry name" value="D-METHIONINE-BINDING LIPOPROTEIN METQ"/>
    <property type="match status" value="1"/>
</dbReference>
<sequence length="305" mass="32599">MKKRGLLRLLPSLLIIGSLLAGCGSGSSATGSANQPAQGSTSGTKAESSGSGTSSAGTEGAAENKQEVTLKVGAAPVPHAEILEFIKPKLKEAGVQLEVIVLDDEAQLNPALKDGQIDANFFQHVPYLDSVRAEKGFDFAVTTKVHVEPIGLYSQKLKSKDELKDGAKIGIPNNPSNEYRALVLLQQQGLIKLKDGLTTYEATPKDIAENPKNLQFVEAEAATLPRALPDLDGAVINTNVVLEAKIDPNSALFREDKDSPYANVITVRKGDENREEIKKLDAALQSPEVKKFIEEKYGVAVVPAF</sequence>
<keyword evidence="5" id="KW-0564">Palmitate</keyword>
<evidence type="ECO:0000256" key="3">
    <source>
        <dbReference type="ARBA" id="ARBA00022729"/>
    </source>
</evidence>
<evidence type="ECO:0000256" key="1">
    <source>
        <dbReference type="ARBA" id="ARBA00004635"/>
    </source>
</evidence>
<dbReference type="PANTHER" id="PTHR30429:SF0">
    <property type="entry name" value="METHIONINE-BINDING LIPOPROTEIN METQ"/>
    <property type="match status" value="1"/>
</dbReference>
<evidence type="ECO:0000256" key="2">
    <source>
        <dbReference type="ARBA" id="ARBA00008973"/>
    </source>
</evidence>
<dbReference type="PIRSF" id="PIRSF002854">
    <property type="entry name" value="MetQ"/>
    <property type="match status" value="1"/>
</dbReference>
<comment type="similarity">
    <text evidence="2">Belongs to the NlpA lipoprotein family.</text>
</comment>
<evidence type="ECO:0000256" key="4">
    <source>
        <dbReference type="ARBA" id="ARBA00023136"/>
    </source>
</evidence>
<gene>
    <name evidence="9" type="ORF">NDK47_06120</name>
</gene>
<keyword evidence="10" id="KW-1185">Reference proteome</keyword>
<accession>A0ABY4WLD5</accession>
<evidence type="ECO:0000313" key="9">
    <source>
        <dbReference type="EMBL" id="USG66872.1"/>
    </source>
</evidence>
<proteinExistence type="inferred from homology"/>
<evidence type="ECO:0000256" key="7">
    <source>
        <dbReference type="SAM" id="MobiDB-lite"/>
    </source>
</evidence>
<dbReference type="SUPFAM" id="SSF53850">
    <property type="entry name" value="Periplasmic binding protein-like II"/>
    <property type="match status" value="1"/>
</dbReference>
<protein>
    <submittedName>
        <fullName evidence="9">MetQ/NlpA family ABC transporter substrate-binding protein</fullName>
    </submittedName>
</protein>
<feature type="chain" id="PRO_5046210858" evidence="8">
    <location>
        <begin position="22"/>
        <end position="305"/>
    </location>
</feature>
<keyword evidence="3 8" id="KW-0732">Signal</keyword>
<dbReference type="EMBL" id="CP098755">
    <property type="protein sequence ID" value="USG66872.1"/>
    <property type="molecule type" value="Genomic_DNA"/>
</dbReference>
<dbReference type="Pfam" id="PF03180">
    <property type="entry name" value="Lipoprotein_9"/>
    <property type="match status" value="1"/>
</dbReference>
<evidence type="ECO:0000256" key="5">
    <source>
        <dbReference type="ARBA" id="ARBA00023139"/>
    </source>
</evidence>
<dbReference type="RefSeq" id="WP_251873977.1">
    <property type="nucleotide sequence ID" value="NZ_CP098755.1"/>
</dbReference>
<dbReference type="InterPro" id="IPR004872">
    <property type="entry name" value="Lipoprotein_NlpA"/>
</dbReference>
<evidence type="ECO:0000313" key="10">
    <source>
        <dbReference type="Proteomes" id="UP001056500"/>
    </source>
</evidence>
<name>A0ABY4WLD5_9BACL</name>
<evidence type="ECO:0000256" key="8">
    <source>
        <dbReference type="SAM" id="SignalP"/>
    </source>
</evidence>
<dbReference type="Gene3D" id="3.40.190.10">
    <property type="entry name" value="Periplasmic binding protein-like II"/>
    <property type="match status" value="2"/>
</dbReference>
<organism evidence="9 10">
    <name type="scientific">Brevibacillus ruminantium</name>
    <dbReference type="NCBI Taxonomy" id="2950604"/>
    <lineage>
        <taxon>Bacteria</taxon>
        <taxon>Bacillati</taxon>
        <taxon>Bacillota</taxon>
        <taxon>Bacilli</taxon>
        <taxon>Bacillales</taxon>
        <taxon>Paenibacillaceae</taxon>
        <taxon>Brevibacillus</taxon>
    </lineage>
</organism>
<dbReference type="CDD" id="cd13597">
    <property type="entry name" value="PBP2_lipoprotein_Tp32"/>
    <property type="match status" value="1"/>
</dbReference>
<feature type="region of interest" description="Disordered" evidence="7">
    <location>
        <begin position="27"/>
        <end position="65"/>
    </location>
</feature>
<dbReference type="Proteomes" id="UP001056500">
    <property type="component" value="Chromosome"/>
</dbReference>
<reference evidence="9" key="1">
    <citation type="submission" date="2022-06" db="EMBL/GenBank/DDBJ databases">
        <title>Genome sequencing of Brevibacillus sp. BB3-R1.</title>
        <authorList>
            <person name="Heo J."/>
            <person name="Lee D."/>
            <person name="Won M."/>
            <person name="Han B.-H."/>
            <person name="Hong S.-B."/>
            <person name="Kwon S.-W."/>
        </authorList>
    </citation>
    <scope>NUCLEOTIDE SEQUENCE</scope>
    <source>
        <strain evidence="9">BB3-R1</strain>
    </source>
</reference>
<feature type="compositionally biased region" description="Low complexity" evidence="7">
    <location>
        <begin position="27"/>
        <end position="61"/>
    </location>
</feature>